<feature type="region of interest" description="Disordered" evidence="1">
    <location>
        <begin position="1"/>
        <end position="23"/>
    </location>
</feature>
<evidence type="ECO:0000313" key="3">
    <source>
        <dbReference type="EMBL" id="QLJ98004.1"/>
    </source>
</evidence>
<dbReference type="AlphaFoldDB" id="A0A7D6C544"/>
<feature type="transmembrane region" description="Helical" evidence="2">
    <location>
        <begin position="31"/>
        <end position="59"/>
    </location>
</feature>
<keyword evidence="2" id="KW-0812">Transmembrane</keyword>
<evidence type="ECO:0008006" key="4">
    <source>
        <dbReference type="Google" id="ProtNLM"/>
    </source>
</evidence>
<feature type="transmembrane region" description="Helical" evidence="2">
    <location>
        <begin position="85"/>
        <end position="106"/>
    </location>
</feature>
<evidence type="ECO:0000256" key="1">
    <source>
        <dbReference type="SAM" id="MobiDB-lite"/>
    </source>
</evidence>
<proteinExistence type="predicted"/>
<evidence type="ECO:0000256" key="2">
    <source>
        <dbReference type="SAM" id="Phobius"/>
    </source>
</evidence>
<keyword evidence="2" id="KW-0472">Membrane</keyword>
<dbReference type="EMBL" id="CP058905">
    <property type="protein sequence ID" value="QLJ98004.1"/>
    <property type="molecule type" value="Genomic_DNA"/>
</dbReference>
<name>A0A7D6C544_9ACTN</name>
<accession>A0A7D6C544</accession>
<gene>
    <name evidence="3" type="ORF">HZU44_25200</name>
</gene>
<organism evidence="3">
    <name type="scientific">Micromonospora carbonacea</name>
    <dbReference type="NCBI Taxonomy" id="47853"/>
    <lineage>
        <taxon>Bacteria</taxon>
        <taxon>Bacillati</taxon>
        <taxon>Actinomycetota</taxon>
        <taxon>Actinomycetes</taxon>
        <taxon>Micromonosporales</taxon>
        <taxon>Micromonosporaceae</taxon>
        <taxon>Micromonospora</taxon>
    </lineage>
</organism>
<keyword evidence="2" id="KW-1133">Transmembrane helix</keyword>
<protein>
    <recommendedName>
        <fullName evidence="4">DUF4190 domain-containing protein</fullName>
    </recommendedName>
</protein>
<sequence length="122" mass="12600">MTTAPGQVPVAQHGARHPFDPDPVRSSKARAVFALGLMGALTGLFVGGVVPATLALVLARQARREAYASGGFLTGAAWLRRGERLAWTGLVLVAATVVVALVVGLVRMAGAPFGHDYAPNVD</sequence>
<reference evidence="3" key="1">
    <citation type="submission" date="2020-08" db="EMBL/GenBank/DDBJ databases">
        <title>A bifunctional nitrone conjugated secondary metabolite targeting the ribosome.</title>
        <authorList>
            <person name="Limbrick E.M."/>
            <person name="Graf M."/>
            <person name="Derewacz D.K."/>
            <person name="Nguyen F."/>
            <person name="Spraggins J.M."/>
            <person name="Wieland M."/>
            <person name="Ynigez-Gutierrez A.E."/>
            <person name="Reisman B.J."/>
            <person name="Zinshteyn B."/>
            <person name="McCulloch K."/>
            <person name="Iverson T.M."/>
            <person name="Green R."/>
            <person name="Wilson D.N."/>
            <person name="Bachmann B.O."/>
        </authorList>
    </citation>
    <scope>NUCLEOTIDE SEQUENCE</scope>
    <source>
        <strain evidence="3">Africana</strain>
    </source>
</reference>